<keyword evidence="3" id="KW-1185">Reference proteome</keyword>
<keyword evidence="1" id="KW-1133">Transmembrane helix</keyword>
<keyword evidence="1" id="KW-0812">Transmembrane</keyword>
<dbReference type="Proteomes" id="UP001597049">
    <property type="component" value="Unassembled WGS sequence"/>
</dbReference>
<evidence type="ECO:0000313" key="2">
    <source>
        <dbReference type="EMBL" id="MFD0933087.1"/>
    </source>
</evidence>
<organism evidence="2 3">
    <name type="scientific">Psychroflexus salinarum</name>
    <dbReference type="NCBI Taxonomy" id="546024"/>
    <lineage>
        <taxon>Bacteria</taxon>
        <taxon>Pseudomonadati</taxon>
        <taxon>Bacteroidota</taxon>
        <taxon>Flavobacteriia</taxon>
        <taxon>Flavobacteriales</taxon>
        <taxon>Flavobacteriaceae</taxon>
        <taxon>Psychroflexus</taxon>
    </lineage>
</organism>
<keyword evidence="1" id="KW-0472">Membrane</keyword>
<gene>
    <name evidence="2" type="ORF">ACFQ0R_10810</name>
</gene>
<evidence type="ECO:0000313" key="3">
    <source>
        <dbReference type="Proteomes" id="UP001597049"/>
    </source>
</evidence>
<feature type="transmembrane region" description="Helical" evidence="1">
    <location>
        <begin position="72"/>
        <end position="92"/>
    </location>
</feature>
<proteinExistence type="predicted"/>
<evidence type="ECO:0000256" key="1">
    <source>
        <dbReference type="SAM" id="Phobius"/>
    </source>
</evidence>
<comment type="caution">
    <text evidence="2">The sequence shown here is derived from an EMBL/GenBank/DDBJ whole genome shotgun (WGS) entry which is preliminary data.</text>
</comment>
<dbReference type="RefSeq" id="WP_379658393.1">
    <property type="nucleotide sequence ID" value="NZ_JBHTIV010000013.1"/>
</dbReference>
<name>A0ABW3GXG2_9FLAO</name>
<accession>A0ABW3GXG2</accession>
<sequence length="165" mass="19240">MAQKHNIHDKNSGFKVPEDYFSSLENLLLNKIKSKSFTEKSGFKTPDDYFTNFDIKTPSKEKSAKVIQLRDWSKWVVAASIVAFAVIGALYIDKISPNQNIQFSDLDNDMIERYLDNHLETPEEFIDYDNTSVENLVNENIIKLDDQEIIEYLNNKFEDQDFDNE</sequence>
<protein>
    <submittedName>
        <fullName evidence="2">Uncharacterized protein</fullName>
    </submittedName>
</protein>
<dbReference type="EMBL" id="JBHTIV010000013">
    <property type="protein sequence ID" value="MFD0933087.1"/>
    <property type="molecule type" value="Genomic_DNA"/>
</dbReference>
<reference evidence="3" key="1">
    <citation type="journal article" date="2019" name="Int. J. Syst. Evol. Microbiol.">
        <title>The Global Catalogue of Microorganisms (GCM) 10K type strain sequencing project: providing services to taxonomists for standard genome sequencing and annotation.</title>
        <authorList>
            <consortium name="The Broad Institute Genomics Platform"/>
            <consortium name="The Broad Institute Genome Sequencing Center for Infectious Disease"/>
            <person name="Wu L."/>
            <person name="Ma J."/>
        </authorList>
    </citation>
    <scope>NUCLEOTIDE SEQUENCE [LARGE SCALE GENOMIC DNA]</scope>
    <source>
        <strain evidence="3">CCUG 56752</strain>
    </source>
</reference>